<dbReference type="Pfam" id="PF07707">
    <property type="entry name" value="BACK"/>
    <property type="match status" value="1"/>
</dbReference>
<dbReference type="Proteomes" id="UP001367676">
    <property type="component" value="Unassembled WGS sequence"/>
</dbReference>
<keyword evidence="1" id="KW-0880">Kelch repeat</keyword>
<proteinExistence type="predicted"/>
<gene>
    <name evidence="4" type="ORF">V9T40_008846</name>
</gene>
<dbReference type="PANTHER" id="PTHR45632">
    <property type="entry name" value="LD33804P"/>
    <property type="match status" value="1"/>
</dbReference>
<dbReference type="InterPro" id="IPR011333">
    <property type="entry name" value="SKP1/BTB/POZ_sf"/>
</dbReference>
<dbReference type="Pfam" id="PF24681">
    <property type="entry name" value="Kelch_KLHDC2_KLHL20_DRC7"/>
    <property type="match status" value="1"/>
</dbReference>
<dbReference type="SUPFAM" id="SSF117281">
    <property type="entry name" value="Kelch motif"/>
    <property type="match status" value="1"/>
</dbReference>
<evidence type="ECO:0000313" key="5">
    <source>
        <dbReference type="Proteomes" id="UP001367676"/>
    </source>
</evidence>
<evidence type="ECO:0000313" key="4">
    <source>
        <dbReference type="EMBL" id="KAK7601405.1"/>
    </source>
</evidence>
<keyword evidence="5" id="KW-1185">Reference proteome</keyword>
<dbReference type="InterPro" id="IPR011705">
    <property type="entry name" value="BACK"/>
</dbReference>
<comment type="caution">
    <text evidence="4">The sequence shown here is derived from an EMBL/GenBank/DDBJ whole genome shotgun (WGS) entry which is preliminary data.</text>
</comment>
<dbReference type="PIRSF" id="PIRSF037037">
    <property type="entry name" value="Kelch-like_protein_gigaxonin"/>
    <property type="match status" value="1"/>
</dbReference>
<keyword evidence="2" id="KW-0677">Repeat</keyword>
<dbReference type="SMART" id="SM00875">
    <property type="entry name" value="BACK"/>
    <property type="match status" value="1"/>
</dbReference>
<dbReference type="Pfam" id="PF01344">
    <property type="entry name" value="Kelch_1"/>
    <property type="match status" value="2"/>
</dbReference>
<dbReference type="InterPro" id="IPR015915">
    <property type="entry name" value="Kelch-typ_b-propeller"/>
</dbReference>
<dbReference type="AlphaFoldDB" id="A0AAN9TRG0"/>
<dbReference type="PANTHER" id="PTHR45632:SF3">
    <property type="entry name" value="KELCH-LIKE PROTEIN 32"/>
    <property type="match status" value="1"/>
</dbReference>
<dbReference type="Gene3D" id="1.25.40.420">
    <property type="match status" value="1"/>
</dbReference>
<organism evidence="4 5">
    <name type="scientific">Parthenolecanium corni</name>
    <dbReference type="NCBI Taxonomy" id="536013"/>
    <lineage>
        <taxon>Eukaryota</taxon>
        <taxon>Metazoa</taxon>
        <taxon>Ecdysozoa</taxon>
        <taxon>Arthropoda</taxon>
        <taxon>Hexapoda</taxon>
        <taxon>Insecta</taxon>
        <taxon>Pterygota</taxon>
        <taxon>Neoptera</taxon>
        <taxon>Paraneoptera</taxon>
        <taxon>Hemiptera</taxon>
        <taxon>Sternorrhyncha</taxon>
        <taxon>Coccoidea</taxon>
        <taxon>Coccidae</taxon>
        <taxon>Parthenolecanium</taxon>
    </lineage>
</organism>
<dbReference type="SMART" id="SM00612">
    <property type="entry name" value="Kelch"/>
    <property type="match status" value="6"/>
</dbReference>
<evidence type="ECO:0000256" key="2">
    <source>
        <dbReference type="ARBA" id="ARBA00022737"/>
    </source>
</evidence>
<sequence>MTFECTQELYHGAHLLRIKGAREACYEFLKEYINVKNCFSLYKFSKEKKISELLKLAKNYICRNFLSVVRDNEELLLAYIDDIISFICADELNVSNEELVWEFVINWISMREKDRVHYVSKILNHIRIGLMRYEYFNKKIKNHKYVVGNENCNKIIKQSTKYFESICHLVEEEMYIPYTEFVRPRKPREVVFAVGGWSGLYPTWVIETYDPRADRWINMPYTDPLGPRAYHGTVVVGTKIFLIGGYDGAESHNSCRAFDVVTKVWSDVAPMFFKRCYVSVTFLDGYIYALGGFDGEHRLKSVECYDPKRNQWMMKASMNHVRSDADATACDGKIYIVGGFDGNNCTNTVEMYDPNEDKWYMLPSMSIPRSGVSCVSHKGYVYALGGYSGTDRLRSVERLDTKVNHWSPVPSMKHPRSNFTVAVVEDMILVIGGYSQGVTVDTVEAFDVNTERWKQIFNMKLYRSALSACVVRDIPNLDDYIYKHYDLVILENAERLRSIVKSFENAGSSIYIEIDNMMYINDIKIQANNTFQNSTLVIPVDHVEEPMEVD</sequence>
<reference evidence="4 5" key="1">
    <citation type="submission" date="2024-03" db="EMBL/GenBank/DDBJ databases">
        <title>Adaptation during the transition from Ophiocordyceps entomopathogen to insect associate is accompanied by gene loss and intensified selection.</title>
        <authorList>
            <person name="Ward C.M."/>
            <person name="Onetto C.A."/>
            <person name="Borneman A.R."/>
        </authorList>
    </citation>
    <scope>NUCLEOTIDE SEQUENCE [LARGE SCALE GENOMIC DNA]</scope>
    <source>
        <strain evidence="4">AWRI1</strain>
        <tissue evidence="4">Single Adult Female</tissue>
    </source>
</reference>
<dbReference type="InterPro" id="IPR017096">
    <property type="entry name" value="BTB-kelch_protein"/>
</dbReference>
<name>A0AAN9TRG0_9HEMI</name>
<accession>A0AAN9TRG0</accession>
<dbReference type="Gene3D" id="3.30.710.10">
    <property type="entry name" value="Potassium Channel Kv1.1, Chain A"/>
    <property type="match status" value="1"/>
</dbReference>
<feature type="domain" description="BACK" evidence="3">
    <location>
        <begin position="38"/>
        <end position="141"/>
    </location>
</feature>
<dbReference type="Gene3D" id="2.120.10.80">
    <property type="entry name" value="Kelch-type beta propeller"/>
    <property type="match status" value="1"/>
</dbReference>
<evidence type="ECO:0000259" key="3">
    <source>
        <dbReference type="SMART" id="SM00875"/>
    </source>
</evidence>
<evidence type="ECO:0000256" key="1">
    <source>
        <dbReference type="ARBA" id="ARBA00022441"/>
    </source>
</evidence>
<dbReference type="EMBL" id="JBBCAQ010000010">
    <property type="protein sequence ID" value="KAK7601405.1"/>
    <property type="molecule type" value="Genomic_DNA"/>
</dbReference>
<protein>
    <recommendedName>
        <fullName evidence="3">BACK domain-containing protein</fullName>
    </recommendedName>
</protein>
<dbReference type="FunFam" id="1.25.40.420:FF:000001">
    <property type="entry name" value="Kelch-like family member 12"/>
    <property type="match status" value="1"/>
</dbReference>
<dbReference type="InterPro" id="IPR006652">
    <property type="entry name" value="Kelch_1"/>
</dbReference>
<dbReference type="PRINTS" id="PR00501">
    <property type="entry name" value="KELCHREPEAT"/>
</dbReference>